<dbReference type="RefSeq" id="WP_168189360.1">
    <property type="nucleotide sequence ID" value="NZ_CP019082.1"/>
</dbReference>
<evidence type="ECO:0008006" key="7">
    <source>
        <dbReference type="Google" id="ProtNLM"/>
    </source>
</evidence>
<dbReference type="AlphaFoldDB" id="A0A1U7CNT6"/>
<dbReference type="EMBL" id="CP019082">
    <property type="protein sequence ID" value="APW60600.1"/>
    <property type="molecule type" value="Genomic_DNA"/>
</dbReference>
<protein>
    <recommendedName>
        <fullName evidence="7">Cytochrome c domain-containing protein</fullName>
    </recommendedName>
</protein>
<dbReference type="Pfam" id="PF07583">
    <property type="entry name" value="PSCyt2"/>
    <property type="match status" value="1"/>
</dbReference>
<dbReference type="GO" id="GO:0009055">
    <property type="term" value="F:electron transfer activity"/>
    <property type="evidence" value="ECO:0007669"/>
    <property type="project" value="InterPro"/>
</dbReference>
<dbReference type="SUPFAM" id="SSF49899">
    <property type="entry name" value="Concanavalin A-like lectins/glucanases"/>
    <property type="match status" value="1"/>
</dbReference>
<evidence type="ECO:0000313" key="6">
    <source>
        <dbReference type="Proteomes" id="UP000186309"/>
    </source>
</evidence>
<sequence>MDWSRRASRGGAAPGWRSRSVLGAWCVGLLAAFICTSLARAEQPSIDFSRDVLPILSNNCLLCHGPDANARKADLRLDLKESALRKNEPIIEPGKSAASEFISRLTSDDPDERMPPAKSGKKLTQQQVETLTKWVDQGANWGKHWAFETPKRPEPPTVRRPELVRNTIDRFIVARLEHEGLEPAKEAERATLIRRLALDLTGLPPTPAEVDAFRADRSPDAYEKVVDRLLASPQYGERMAMDWLDGARYADTNGYQNDFARTMWPWRDWAVAAFNSNQPFDAFTIDQIAGDLLPSPTLPQKIATGFNRNNRTVTEAGSIEEEWRIENAIDRVETTATVFLGLTMGCARCHDHKYDPLSQKEFYEFVGFFNNVNEKGVYTETRGNVPPLIAVPSTHDQERVKELEAAIAAAESAHKGAEAKVDANRKAWEEQQHGKPLPGDSVDWSLRSALNGDLAIQGSTGETANATYRGKGAPRWTDGPGSRALALDGQADSYVETKPGVSLDRVDPFTIGVWVRPLGDGACLSKMDDAGGHRGYDLLIQDAKVQVHMVHAWPADALKVTTKETLPRDVWSHVVVSHDGSGKAAGLKIYLDGRPATLEVQADQLKGTLVNQEPLRIGTRATGLALKGELADLRIYRRNLSADDVRVLFDRPILEIAQAAEANRTRAQKDVIARYFRGHVDRELPPLVEKLAQARKAKADYDQQIPTVMIMEDAPTPRPNHLLKRGQYDQPDTTTKLGSGVPECLGPLPSSQPTNRLGLARWMASAENPLTSRVAVNRIWQHHFGNGLVKTAENFGLQSEAPSHPELLDWLATEFVRTGWDVKGMHRLIVTSATYRQVSKTPSELVQRDPENRLLARGPRFRLPAEVVRDNVLAVAGLLSTQFGGPSVKPYQPAGLWEELAGGAGEAPYVQDKGANLYRRSVYIYRKRTVPHPLMATFDAPSREICQVKRARTNTPLQALELLNDVTYVEASRSLAELMITLGGSTPDDRIAFAFRRAVSREPSETEQRVLSRGLEGYLARFRADREAAAKYIQEGDRPAAAAIDPAELAAYTATASVILNLDETITLE</sequence>
<reference evidence="6" key="1">
    <citation type="submission" date="2016-12" db="EMBL/GenBank/DDBJ databases">
        <title>Comparative genomics of four Isosphaeraceae planctomycetes: a common pool of plasmids and glycoside hydrolase genes.</title>
        <authorList>
            <person name="Ivanova A."/>
        </authorList>
    </citation>
    <scope>NUCLEOTIDE SEQUENCE [LARGE SCALE GENOMIC DNA]</scope>
    <source>
        <strain evidence="6">PX4</strain>
    </source>
</reference>
<gene>
    <name evidence="5" type="ORF">BSF38_02075</name>
</gene>
<feature type="region of interest" description="Disordered" evidence="1">
    <location>
        <begin position="456"/>
        <end position="481"/>
    </location>
</feature>
<feature type="domain" description="DUF1549" evidence="2">
    <location>
        <begin position="168"/>
        <end position="373"/>
    </location>
</feature>
<evidence type="ECO:0000259" key="2">
    <source>
        <dbReference type="Pfam" id="PF07583"/>
    </source>
</evidence>
<dbReference type="InterPro" id="IPR011444">
    <property type="entry name" value="DUF1549"/>
</dbReference>
<dbReference type="Gene3D" id="2.60.120.200">
    <property type="match status" value="1"/>
</dbReference>
<dbReference type="PANTHER" id="PTHR35889">
    <property type="entry name" value="CYCLOINULO-OLIGOSACCHARIDE FRUCTANOTRANSFERASE-RELATED"/>
    <property type="match status" value="1"/>
</dbReference>
<dbReference type="GO" id="GO:0020037">
    <property type="term" value="F:heme binding"/>
    <property type="evidence" value="ECO:0007669"/>
    <property type="project" value="InterPro"/>
</dbReference>
<dbReference type="Proteomes" id="UP000186309">
    <property type="component" value="Chromosome"/>
</dbReference>
<evidence type="ECO:0000313" key="5">
    <source>
        <dbReference type="EMBL" id="APW60600.1"/>
    </source>
</evidence>
<dbReference type="SUPFAM" id="SSF46626">
    <property type="entry name" value="Cytochrome c"/>
    <property type="match status" value="1"/>
</dbReference>
<dbReference type="Pfam" id="PF07587">
    <property type="entry name" value="PSD1"/>
    <property type="match status" value="1"/>
</dbReference>
<dbReference type="STRING" id="1387353.BSF38_02075"/>
<dbReference type="InterPro" id="IPR011429">
    <property type="entry name" value="Cyt_c_Planctomycete-type"/>
</dbReference>
<keyword evidence="6" id="KW-1185">Reference proteome</keyword>
<dbReference type="InterPro" id="IPR013320">
    <property type="entry name" value="ConA-like_dom_sf"/>
</dbReference>
<organism evidence="5 6">
    <name type="scientific">Paludisphaera borealis</name>
    <dbReference type="NCBI Taxonomy" id="1387353"/>
    <lineage>
        <taxon>Bacteria</taxon>
        <taxon>Pseudomonadati</taxon>
        <taxon>Planctomycetota</taxon>
        <taxon>Planctomycetia</taxon>
        <taxon>Isosphaerales</taxon>
        <taxon>Isosphaeraceae</taxon>
        <taxon>Paludisphaera</taxon>
    </lineage>
</organism>
<feature type="region of interest" description="Disordered" evidence="1">
    <location>
        <begin position="106"/>
        <end position="126"/>
    </location>
</feature>
<proteinExistence type="predicted"/>
<dbReference type="PANTHER" id="PTHR35889:SF3">
    <property type="entry name" value="F-BOX DOMAIN-CONTAINING PROTEIN"/>
    <property type="match status" value="1"/>
</dbReference>
<accession>A0A1U7CNT6</accession>
<evidence type="ECO:0000259" key="4">
    <source>
        <dbReference type="Pfam" id="PF07635"/>
    </source>
</evidence>
<evidence type="ECO:0000259" key="3">
    <source>
        <dbReference type="Pfam" id="PF07587"/>
    </source>
</evidence>
<feature type="compositionally biased region" description="Polar residues" evidence="1">
    <location>
        <begin position="457"/>
        <end position="466"/>
    </location>
</feature>
<dbReference type="Pfam" id="PF13385">
    <property type="entry name" value="Laminin_G_3"/>
    <property type="match status" value="1"/>
</dbReference>
<feature type="domain" description="Cytochrome C Planctomycete-type" evidence="4">
    <location>
        <begin position="60"/>
        <end position="117"/>
    </location>
</feature>
<dbReference type="Pfam" id="PF07635">
    <property type="entry name" value="PSCyt1"/>
    <property type="match status" value="1"/>
</dbReference>
<evidence type="ECO:0000256" key="1">
    <source>
        <dbReference type="SAM" id="MobiDB-lite"/>
    </source>
</evidence>
<dbReference type="InterPro" id="IPR022655">
    <property type="entry name" value="DUF1553"/>
</dbReference>
<name>A0A1U7CNT6_9BACT</name>
<dbReference type="InterPro" id="IPR036909">
    <property type="entry name" value="Cyt_c-like_dom_sf"/>
</dbReference>
<feature type="domain" description="DUF1553" evidence="3">
    <location>
        <begin position="755"/>
        <end position="1012"/>
    </location>
</feature>
<dbReference type="KEGG" id="pbor:BSF38_02075"/>